<organism evidence="1 2">
    <name type="scientific">Alkalihalobacterium chitinilyticum</name>
    <dbReference type="NCBI Taxonomy" id="2980103"/>
    <lineage>
        <taxon>Bacteria</taxon>
        <taxon>Bacillati</taxon>
        <taxon>Bacillota</taxon>
        <taxon>Bacilli</taxon>
        <taxon>Bacillales</taxon>
        <taxon>Bacillaceae</taxon>
        <taxon>Alkalihalobacterium</taxon>
    </lineage>
</organism>
<dbReference type="Proteomes" id="UP001148125">
    <property type="component" value="Unassembled WGS sequence"/>
</dbReference>
<evidence type="ECO:0000313" key="1">
    <source>
        <dbReference type="EMBL" id="MDE5411832.1"/>
    </source>
</evidence>
<protein>
    <recommendedName>
        <fullName evidence="3">XkdX family protein</fullName>
    </recommendedName>
</protein>
<accession>A0ABT5V8N5</accession>
<name>A0ABT5V8N5_9BACI</name>
<reference evidence="1" key="1">
    <citation type="submission" date="2024-05" db="EMBL/GenBank/DDBJ databases">
        <title>Alkalihalobacillus sp. strain MEB203 novel alkaliphilic bacterium from Lonar Lake, India.</title>
        <authorList>
            <person name="Joshi A."/>
            <person name="Thite S."/>
            <person name="Mengade P."/>
        </authorList>
    </citation>
    <scope>NUCLEOTIDE SEQUENCE</scope>
    <source>
        <strain evidence="1">MEB 203</strain>
    </source>
</reference>
<gene>
    <name evidence="1" type="ORF">N7Z68_00365</name>
</gene>
<dbReference type="RefSeq" id="WP_275116467.1">
    <property type="nucleotide sequence ID" value="NZ_JAOTPO010000001.1"/>
</dbReference>
<comment type="caution">
    <text evidence="1">The sequence shown here is derived from an EMBL/GenBank/DDBJ whole genome shotgun (WGS) entry which is preliminary data.</text>
</comment>
<proteinExistence type="predicted"/>
<dbReference type="EMBL" id="JAOTPO010000001">
    <property type="protein sequence ID" value="MDE5411832.1"/>
    <property type="molecule type" value="Genomic_DNA"/>
</dbReference>
<keyword evidence="2" id="KW-1185">Reference proteome</keyword>
<evidence type="ECO:0000313" key="2">
    <source>
        <dbReference type="Proteomes" id="UP001148125"/>
    </source>
</evidence>
<evidence type="ECO:0008006" key="3">
    <source>
        <dbReference type="Google" id="ProtNLM"/>
    </source>
</evidence>
<sequence length="49" mass="6049">MCQTEKYRHVWFLYLSNCEKYGIESKLDFYQFVNSMTVDQIEQLFEQSQ</sequence>